<evidence type="ECO:0008006" key="4">
    <source>
        <dbReference type="Google" id="ProtNLM"/>
    </source>
</evidence>
<feature type="transmembrane region" description="Helical" evidence="1">
    <location>
        <begin position="44"/>
        <end position="67"/>
    </location>
</feature>
<accession>A0A135TYV1</accession>
<dbReference type="PANTHER" id="PTHR35179">
    <property type="entry name" value="PROTEIN CBG02620"/>
    <property type="match status" value="1"/>
</dbReference>
<sequence>MDCSLDITSSIWLGIVIGLTILNAGKVIEQTLQIYSKIRSFASLYSWMIWGLLLANISQAVIDWLYIRGDVAGSLGFSGAGTVLWIIQTQCAPQIIANRLGLIIADKRKTKIMKITLFTVIGIMNIFVMSVMFPMQATRPKLGLRIQRFYSPIDKILSLLIDLSLNSVFLRKLQRELIDNGLVKYRLLFFLTIAAIVVTLSMDISLIVVVFLSNPYLYASIHPTVYSIKLAIEMMMADFIVQVVQEQHQMQEI</sequence>
<keyword evidence="1" id="KW-0472">Membrane</keyword>
<comment type="caution">
    <text evidence="2">The sequence shown here is derived from an EMBL/GenBank/DDBJ whole genome shotgun (WGS) entry which is preliminary data.</text>
</comment>
<keyword evidence="1" id="KW-1133">Transmembrane helix</keyword>
<feature type="transmembrane region" description="Helical" evidence="1">
    <location>
        <begin position="117"/>
        <end position="136"/>
    </location>
</feature>
<evidence type="ECO:0000313" key="2">
    <source>
        <dbReference type="EMBL" id="KXH53330.1"/>
    </source>
</evidence>
<name>A0A135TYV1_9PEZI</name>
<feature type="transmembrane region" description="Helical" evidence="1">
    <location>
        <begin position="185"/>
        <end position="212"/>
    </location>
</feature>
<feature type="transmembrane region" description="Helical" evidence="1">
    <location>
        <begin position="73"/>
        <end position="96"/>
    </location>
</feature>
<dbReference type="PANTHER" id="PTHR35179:SF2">
    <property type="entry name" value="START DOMAIN-CONTAINING PROTEIN"/>
    <property type="match status" value="1"/>
</dbReference>
<dbReference type="AlphaFoldDB" id="A0A135TYV1"/>
<gene>
    <name evidence="2" type="ORF">CSIM01_11850</name>
</gene>
<organism evidence="2 3">
    <name type="scientific">Colletotrichum simmondsii</name>
    <dbReference type="NCBI Taxonomy" id="703756"/>
    <lineage>
        <taxon>Eukaryota</taxon>
        <taxon>Fungi</taxon>
        <taxon>Dikarya</taxon>
        <taxon>Ascomycota</taxon>
        <taxon>Pezizomycotina</taxon>
        <taxon>Sordariomycetes</taxon>
        <taxon>Hypocreomycetidae</taxon>
        <taxon>Glomerellales</taxon>
        <taxon>Glomerellaceae</taxon>
        <taxon>Colletotrichum</taxon>
        <taxon>Colletotrichum acutatum species complex</taxon>
    </lineage>
</organism>
<keyword evidence="3" id="KW-1185">Reference proteome</keyword>
<protein>
    <recommendedName>
        <fullName evidence="4">Integral membrane protein</fullName>
    </recommendedName>
</protein>
<feature type="transmembrane region" description="Helical" evidence="1">
    <location>
        <begin position="6"/>
        <end position="24"/>
    </location>
</feature>
<keyword evidence="1" id="KW-0812">Transmembrane</keyword>
<dbReference type="Proteomes" id="UP000070328">
    <property type="component" value="Unassembled WGS sequence"/>
</dbReference>
<evidence type="ECO:0000256" key="1">
    <source>
        <dbReference type="SAM" id="Phobius"/>
    </source>
</evidence>
<reference evidence="2 3" key="1">
    <citation type="submission" date="2014-02" db="EMBL/GenBank/DDBJ databases">
        <title>The genome sequence of Colletotrichum simmondsii CBS122122.</title>
        <authorList>
            <person name="Baroncelli R."/>
            <person name="Thon M.R."/>
        </authorList>
    </citation>
    <scope>NUCLEOTIDE SEQUENCE [LARGE SCALE GENOMIC DNA]</scope>
    <source>
        <strain evidence="2 3">CBS122122</strain>
    </source>
</reference>
<proteinExistence type="predicted"/>
<evidence type="ECO:0000313" key="3">
    <source>
        <dbReference type="Proteomes" id="UP000070328"/>
    </source>
</evidence>
<dbReference type="EMBL" id="JFBX01000020">
    <property type="protein sequence ID" value="KXH53330.1"/>
    <property type="molecule type" value="Genomic_DNA"/>
</dbReference>